<reference evidence="7" key="1">
    <citation type="submission" date="2016-10" db="EMBL/GenBank/DDBJ databases">
        <authorList>
            <person name="Varghese N."/>
            <person name="Submissions S."/>
        </authorList>
    </citation>
    <scope>NUCLEOTIDE SEQUENCE [LARGE SCALE GENOMIC DNA]</scope>
    <source>
        <strain evidence="7">CGMCC 4.578</strain>
    </source>
</reference>
<dbReference type="EMBL" id="FOFT01000002">
    <property type="protein sequence ID" value="SEQ59880.1"/>
    <property type="molecule type" value="Genomic_DNA"/>
</dbReference>
<feature type="domain" description="HTH tetR-type" evidence="5">
    <location>
        <begin position="10"/>
        <end position="69"/>
    </location>
</feature>
<accession>A0A1H9HC05</accession>
<dbReference type="GO" id="GO:0000976">
    <property type="term" value="F:transcription cis-regulatory region binding"/>
    <property type="evidence" value="ECO:0007669"/>
    <property type="project" value="TreeGrafter"/>
</dbReference>
<dbReference type="PROSITE" id="PS50977">
    <property type="entry name" value="HTH_TETR_2"/>
    <property type="match status" value="1"/>
</dbReference>
<dbReference type="PANTHER" id="PTHR30055:SF234">
    <property type="entry name" value="HTH-TYPE TRANSCRIPTIONAL REGULATOR BETI"/>
    <property type="match status" value="1"/>
</dbReference>
<name>A0A1H9HC05_9PSEU</name>
<dbReference type="InterPro" id="IPR050109">
    <property type="entry name" value="HTH-type_TetR-like_transc_reg"/>
</dbReference>
<evidence type="ECO:0000256" key="2">
    <source>
        <dbReference type="ARBA" id="ARBA00023125"/>
    </source>
</evidence>
<dbReference type="RefSeq" id="WP_090064594.1">
    <property type="nucleotide sequence ID" value="NZ_FOFT01000002.1"/>
</dbReference>
<dbReference type="OrthoDB" id="9795011at2"/>
<evidence type="ECO:0000259" key="5">
    <source>
        <dbReference type="PROSITE" id="PS50977"/>
    </source>
</evidence>
<dbReference type="Pfam" id="PF21597">
    <property type="entry name" value="TetR_C_43"/>
    <property type="match status" value="1"/>
</dbReference>
<dbReference type="Pfam" id="PF00440">
    <property type="entry name" value="TetR_N"/>
    <property type="match status" value="1"/>
</dbReference>
<evidence type="ECO:0000256" key="4">
    <source>
        <dbReference type="PROSITE-ProRule" id="PRU00335"/>
    </source>
</evidence>
<keyword evidence="3" id="KW-0804">Transcription</keyword>
<feature type="DNA-binding region" description="H-T-H motif" evidence="4">
    <location>
        <begin position="32"/>
        <end position="51"/>
    </location>
</feature>
<dbReference type="InterPro" id="IPR009057">
    <property type="entry name" value="Homeodomain-like_sf"/>
</dbReference>
<dbReference type="Gene3D" id="1.10.357.10">
    <property type="entry name" value="Tetracycline Repressor, domain 2"/>
    <property type="match status" value="1"/>
</dbReference>
<dbReference type="GO" id="GO:0003700">
    <property type="term" value="F:DNA-binding transcription factor activity"/>
    <property type="evidence" value="ECO:0007669"/>
    <property type="project" value="TreeGrafter"/>
</dbReference>
<keyword evidence="2 4" id="KW-0238">DNA-binding</keyword>
<protein>
    <submittedName>
        <fullName evidence="6">Transcriptional regulator, TetR family</fullName>
    </submittedName>
</protein>
<dbReference type="InterPro" id="IPR036271">
    <property type="entry name" value="Tet_transcr_reg_TetR-rel_C_sf"/>
</dbReference>
<dbReference type="SUPFAM" id="SSF46689">
    <property type="entry name" value="Homeodomain-like"/>
    <property type="match status" value="1"/>
</dbReference>
<gene>
    <name evidence="6" type="ORF">SAMN05216195_102832</name>
</gene>
<organism evidence="6 7">
    <name type="scientific">Lentzea flaviverrucosa</name>
    <dbReference type="NCBI Taxonomy" id="200379"/>
    <lineage>
        <taxon>Bacteria</taxon>
        <taxon>Bacillati</taxon>
        <taxon>Actinomycetota</taxon>
        <taxon>Actinomycetes</taxon>
        <taxon>Pseudonocardiales</taxon>
        <taxon>Pseudonocardiaceae</taxon>
        <taxon>Lentzea</taxon>
    </lineage>
</organism>
<dbReference type="InterPro" id="IPR049445">
    <property type="entry name" value="TetR_SbtR-like_C"/>
</dbReference>
<keyword evidence="1" id="KW-0805">Transcription regulation</keyword>
<proteinExistence type="predicted"/>
<evidence type="ECO:0000313" key="6">
    <source>
        <dbReference type="EMBL" id="SEQ59880.1"/>
    </source>
</evidence>
<evidence type="ECO:0000313" key="7">
    <source>
        <dbReference type="Proteomes" id="UP000199028"/>
    </source>
</evidence>
<evidence type="ECO:0000256" key="1">
    <source>
        <dbReference type="ARBA" id="ARBA00023015"/>
    </source>
</evidence>
<sequence>MADRQRADARRNYERILAVAEQEVAAHGGGASLEQIARVAGVGSATVRRHFPNRHALLEAVSAQRIEALCDRARELDGAGDSRDSLLAWLDELVAYCVTARGLATALAYEGDPVDGNSCASVVAQAAEPLLRRAVRDGTVAGNVTAVELVTLIVGIVMVTEHHQDPAASAGRLFALAVAGISPAR</sequence>
<evidence type="ECO:0000256" key="3">
    <source>
        <dbReference type="ARBA" id="ARBA00023163"/>
    </source>
</evidence>
<keyword evidence="7" id="KW-1185">Reference proteome</keyword>
<dbReference type="AlphaFoldDB" id="A0A1H9HC05"/>
<dbReference type="Proteomes" id="UP000199028">
    <property type="component" value="Unassembled WGS sequence"/>
</dbReference>
<dbReference type="InterPro" id="IPR001647">
    <property type="entry name" value="HTH_TetR"/>
</dbReference>
<dbReference type="SUPFAM" id="SSF48498">
    <property type="entry name" value="Tetracyclin repressor-like, C-terminal domain"/>
    <property type="match status" value="1"/>
</dbReference>
<dbReference type="PANTHER" id="PTHR30055">
    <property type="entry name" value="HTH-TYPE TRANSCRIPTIONAL REGULATOR RUTR"/>
    <property type="match status" value="1"/>
</dbReference>